<keyword evidence="2" id="KW-1185">Reference proteome</keyword>
<protein>
    <submittedName>
        <fullName evidence="1">Uncharacterized protein</fullName>
    </submittedName>
</protein>
<dbReference type="AlphaFoldDB" id="A0A9Q1LVP7"/>
<proteinExistence type="predicted"/>
<evidence type="ECO:0000313" key="1">
    <source>
        <dbReference type="EMBL" id="KAJ8545856.1"/>
    </source>
</evidence>
<reference evidence="2" key="1">
    <citation type="journal article" date="2023" name="Proc. Natl. Acad. Sci. U.S.A.">
        <title>Genomic and structural basis for evolution of tropane alkaloid biosynthesis.</title>
        <authorList>
            <person name="Wanga Y.-J."/>
            <person name="Taina T."/>
            <person name="Yua J.-Y."/>
            <person name="Lia J."/>
            <person name="Xua B."/>
            <person name="Chenc J."/>
            <person name="D'Auriad J.C."/>
            <person name="Huanga J.-P."/>
            <person name="Huanga S.-X."/>
        </authorList>
    </citation>
    <scope>NUCLEOTIDE SEQUENCE [LARGE SCALE GENOMIC DNA]</scope>
    <source>
        <strain evidence="2">cv. KIB-2019</strain>
    </source>
</reference>
<comment type="caution">
    <text evidence="1">The sequence shown here is derived from an EMBL/GenBank/DDBJ whole genome shotgun (WGS) entry which is preliminary data.</text>
</comment>
<dbReference type="Proteomes" id="UP001152561">
    <property type="component" value="Unassembled WGS sequence"/>
</dbReference>
<dbReference type="EMBL" id="JAJAGQ010000013">
    <property type="protein sequence ID" value="KAJ8545856.1"/>
    <property type="molecule type" value="Genomic_DNA"/>
</dbReference>
<accession>A0A9Q1LVP7</accession>
<gene>
    <name evidence="1" type="ORF">K7X08_018439</name>
</gene>
<name>A0A9Q1LVP7_9SOLA</name>
<organism evidence="1 2">
    <name type="scientific">Anisodus acutangulus</name>
    <dbReference type="NCBI Taxonomy" id="402998"/>
    <lineage>
        <taxon>Eukaryota</taxon>
        <taxon>Viridiplantae</taxon>
        <taxon>Streptophyta</taxon>
        <taxon>Embryophyta</taxon>
        <taxon>Tracheophyta</taxon>
        <taxon>Spermatophyta</taxon>
        <taxon>Magnoliopsida</taxon>
        <taxon>eudicotyledons</taxon>
        <taxon>Gunneridae</taxon>
        <taxon>Pentapetalae</taxon>
        <taxon>asterids</taxon>
        <taxon>lamiids</taxon>
        <taxon>Solanales</taxon>
        <taxon>Solanaceae</taxon>
        <taxon>Solanoideae</taxon>
        <taxon>Hyoscyameae</taxon>
        <taxon>Anisodus</taxon>
    </lineage>
</organism>
<sequence>MILISFLREMQIKCEKGYAWWNCGQDKLHAMRVACPDAGSGDFDQMLYHFEACWVVYGVRKLAVLSYRVSDFREVYKF</sequence>
<evidence type="ECO:0000313" key="2">
    <source>
        <dbReference type="Proteomes" id="UP001152561"/>
    </source>
</evidence>